<organism evidence="1 2">
    <name type="scientific">Armillaria gallica</name>
    <name type="common">Bulbous honey fungus</name>
    <name type="synonym">Armillaria bulbosa</name>
    <dbReference type="NCBI Taxonomy" id="47427"/>
    <lineage>
        <taxon>Eukaryota</taxon>
        <taxon>Fungi</taxon>
        <taxon>Dikarya</taxon>
        <taxon>Basidiomycota</taxon>
        <taxon>Agaricomycotina</taxon>
        <taxon>Agaricomycetes</taxon>
        <taxon>Agaricomycetidae</taxon>
        <taxon>Agaricales</taxon>
        <taxon>Marasmiineae</taxon>
        <taxon>Physalacriaceae</taxon>
        <taxon>Armillaria</taxon>
    </lineage>
</organism>
<dbReference type="InParanoid" id="A0A2H3DC20"/>
<sequence length="85" mass="9368">MTWPTPGQRLSISSVSSRSDSILPALRQLFLGEEDGLEIQWRTSRIEDGYHAGVKFVLLTFSRECSAVVALLYTLTAGIRVIKAG</sequence>
<proteinExistence type="predicted"/>
<gene>
    <name evidence="1" type="ORF">ARMGADRAFT_213464</name>
</gene>
<protein>
    <submittedName>
        <fullName evidence="1">Uncharacterized protein</fullName>
    </submittedName>
</protein>
<dbReference type="AlphaFoldDB" id="A0A2H3DC20"/>
<accession>A0A2H3DC20</accession>
<dbReference type="EMBL" id="KZ293661">
    <property type="protein sequence ID" value="PBK91660.1"/>
    <property type="molecule type" value="Genomic_DNA"/>
</dbReference>
<evidence type="ECO:0000313" key="2">
    <source>
        <dbReference type="Proteomes" id="UP000217790"/>
    </source>
</evidence>
<evidence type="ECO:0000313" key="1">
    <source>
        <dbReference type="EMBL" id="PBK91660.1"/>
    </source>
</evidence>
<keyword evidence="2" id="KW-1185">Reference proteome</keyword>
<reference evidence="2" key="1">
    <citation type="journal article" date="2017" name="Nat. Ecol. Evol.">
        <title>Genome expansion and lineage-specific genetic innovations in the forest pathogenic fungi Armillaria.</title>
        <authorList>
            <person name="Sipos G."/>
            <person name="Prasanna A.N."/>
            <person name="Walter M.C."/>
            <person name="O'Connor E."/>
            <person name="Balint B."/>
            <person name="Krizsan K."/>
            <person name="Kiss B."/>
            <person name="Hess J."/>
            <person name="Varga T."/>
            <person name="Slot J."/>
            <person name="Riley R."/>
            <person name="Boka B."/>
            <person name="Rigling D."/>
            <person name="Barry K."/>
            <person name="Lee J."/>
            <person name="Mihaltcheva S."/>
            <person name="LaButti K."/>
            <person name="Lipzen A."/>
            <person name="Waldron R."/>
            <person name="Moloney N.M."/>
            <person name="Sperisen C."/>
            <person name="Kredics L."/>
            <person name="Vagvoelgyi C."/>
            <person name="Patrignani A."/>
            <person name="Fitzpatrick D."/>
            <person name="Nagy I."/>
            <person name="Doyle S."/>
            <person name="Anderson J.B."/>
            <person name="Grigoriev I.V."/>
            <person name="Gueldener U."/>
            <person name="Muensterkoetter M."/>
            <person name="Nagy L.G."/>
        </authorList>
    </citation>
    <scope>NUCLEOTIDE SEQUENCE [LARGE SCALE GENOMIC DNA]</scope>
    <source>
        <strain evidence="2">Ar21-2</strain>
    </source>
</reference>
<name>A0A2H3DC20_ARMGA</name>
<dbReference type="Proteomes" id="UP000217790">
    <property type="component" value="Unassembled WGS sequence"/>
</dbReference>